<accession>A0A1H0E7G7</accession>
<sequence length="141" mass="17014">MIILLFRLLLLIAIAFIIYTAYKFIVNPRRKLELARDKKQFYFHDNKENTKENFLMTLKGHVFEGEKYLGTTEDSFEVINISVSVHNPERLQGLDREDLYFMEKEILIRYPYASIEWKYPMNRLIIQPLKNHDEKKPHSFE</sequence>
<evidence type="ECO:0000256" key="1">
    <source>
        <dbReference type="SAM" id="Phobius"/>
    </source>
</evidence>
<keyword evidence="1" id="KW-0472">Membrane</keyword>
<protein>
    <recommendedName>
        <fullName evidence="4">Sigma-w pathway protein ysdB</fullName>
    </recommendedName>
</protein>
<dbReference type="STRING" id="240303.SAMN05421677_101115"/>
<proteinExistence type="predicted"/>
<keyword evidence="1" id="KW-0812">Transmembrane</keyword>
<reference evidence="3" key="1">
    <citation type="submission" date="2016-10" db="EMBL/GenBank/DDBJ databases">
        <authorList>
            <person name="Varghese N."/>
            <person name="Submissions S."/>
        </authorList>
    </citation>
    <scope>NUCLEOTIDE SEQUENCE [LARGE SCALE GENOMIC DNA]</scope>
    <source>
        <strain evidence="3">CGMCC 1.3703</strain>
    </source>
</reference>
<feature type="transmembrane region" description="Helical" evidence="1">
    <location>
        <begin position="6"/>
        <end position="26"/>
    </location>
</feature>
<keyword evidence="1" id="KW-1133">Transmembrane helix</keyword>
<dbReference type="RefSeq" id="WP_089650569.1">
    <property type="nucleotide sequence ID" value="NZ_FNIZ01000001.1"/>
</dbReference>
<gene>
    <name evidence="2" type="ORF">SAMN05421677_101115</name>
</gene>
<name>A0A1H0E7G7_HALAD</name>
<evidence type="ECO:0000313" key="3">
    <source>
        <dbReference type="Proteomes" id="UP000198860"/>
    </source>
</evidence>
<dbReference type="EMBL" id="FNIZ01000001">
    <property type="protein sequence ID" value="SDN78251.1"/>
    <property type="molecule type" value="Genomic_DNA"/>
</dbReference>
<keyword evidence="3" id="KW-1185">Reference proteome</keyword>
<evidence type="ECO:0000313" key="2">
    <source>
        <dbReference type="EMBL" id="SDN78251.1"/>
    </source>
</evidence>
<dbReference type="OrthoDB" id="2735026at2"/>
<organism evidence="2 3">
    <name type="scientific">Halobacillus aidingensis</name>
    <dbReference type="NCBI Taxonomy" id="240303"/>
    <lineage>
        <taxon>Bacteria</taxon>
        <taxon>Bacillati</taxon>
        <taxon>Bacillota</taxon>
        <taxon>Bacilli</taxon>
        <taxon>Bacillales</taxon>
        <taxon>Bacillaceae</taxon>
        <taxon>Halobacillus</taxon>
    </lineage>
</organism>
<dbReference type="AlphaFoldDB" id="A0A1H0E7G7"/>
<dbReference type="Proteomes" id="UP000198860">
    <property type="component" value="Unassembled WGS sequence"/>
</dbReference>
<evidence type="ECO:0008006" key="4">
    <source>
        <dbReference type="Google" id="ProtNLM"/>
    </source>
</evidence>